<dbReference type="InterPro" id="IPR000653">
    <property type="entry name" value="DegT/StrS_aminotransferase"/>
</dbReference>
<dbReference type="SUPFAM" id="SSF53383">
    <property type="entry name" value="PLP-dependent transferases"/>
    <property type="match status" value="1"/>
</dbReference>
<protein>
    <submittedName>
        <fullName evidence="4">DegT/DnrJ/EryC1/StrS aminotransferase</fullName>
    </submittedName>
</protein>
<evidence type="ECO:0000256" key="1">
    <source>
        <dbReference type="ARBA" id="ARBA00022898"/>
    </source>
</evidence>
<dbReference type="Gene3D" id="3.90.1150.10">
    <property type="entry name" value="Aspartate Aminotransferase, domain 1"/>
    <property type="match status" value="1"/>
</dbReference>
<proteinExistence type="inferred from homology"/>
<reference evidence="4" key="1">
    <citation type="journal article" date="2014" name="Genome Biol. Evol.">
        <title>Pangenome evidence for extensive interdomain horizontal transfer affecting lineage core and shell genes in uncultured planktonic thaumarchaeota and euryarchaeota.</title>
        <authorList>
            <person name="Deschamps P."/>
            <person name="Zivanovic Y."/>
            <person name="Moreira D."/>
            <person name="Rodriguez-Valera F."/>
            <person name="Lopez-Garcia P."/>
        </authorList>
    </citation>
    <scope>NUCLEOTIDE SEQUENCE</scope>
</reference>
<name>A0A075G6M5_9EURY</name>
<evidence type="ECO:0000256" key="2">
    <source>
        <dbReference type="ARBA" id="ARBA00037999"/>
    </source>
</evidence>
<dbReference type="InterPro" id="IPR015421">
    <property type="entry name" value="PyrdxlP-dep_Trfase_major"/>
</dbReference>
<comment type="similarity">
    <text evidence="2 3">Belongs to the DegT/DnrJ/EryC1 family.</text>
</comment>
<keyword evidence="4" id="KW-0032">Aminotransferase</keyword>
<dbReference type="PANTHER" id="PTHR30244">
    <property type="entry name" value="TRANSAMINASE"/>
    <property type="match status" value="1"/>
</dbReference>
<evidence type="ECO:0000313" key="4">
    <source>
        <dbReference type="EMBL" id="AIE99635.1"/>
    </source>
</evidence>
<keyword evidence="4" id="KW-0808">Transferase</keyword>
<dbReference type="GO" id="GO:0008483">
    <property type="term" value="F:transaminase activity"/>
    <property type="evidence" value="ECO:0007669"/>
    <property type="project" value="UniProtKB-KW"/>
</dbReference>
<dbReference type="PIRSF" id="PIRSF000390">
    <property type="entry name" value="PLP_StrS"/>
    <property type="match status" value="1"/>
</dbReference>
<dbReference type="InterPro" id="IPR015422">
    <property type="entry name" value="PyrdxlP-dep_Trfase_small"/>
</dbReference>
<accession>A0A075G6M5</accession>
<dbReference type="GO" id="GO:0000271">
    <property type="term" value="P:polysaccharide biosynthetic process"/>
    <property type="evidence" value="ECO:0007669"/>
    <property type="project" value="TreeGrafter"/>
</dbReference>
<dbReference type="EMBL" id="KF900568">
    <property type="protein sequence ID" value="AIE99635.1"/>
    <property type="molecule type" value="Genomic_DNA"/>
</dbReference>
<dbReference type="GO" id="GO:0030170">
    <property type="term" value="F:pyridoxal phosphate binding"/>
    <property type="evidence" value="ECO:0007669"/>
    <property type="project" value="TreeGrafter"/>
</dbReference>
<dbReference type="Pfam" id="PF01041">
    <property type="entry name" value="DegT_DnrJ_EryC1"/>
    <property type="match status" value="1"/>
</dbReference>
<organism evidence="4">
    <name type="scientific">uncultured marine group II/III euryarchaeote KM3_115_A12</name>
    <dbReference type="NCBI Taxonomy" id="1457854"/>
    <lineage>
        <taxon>Archaea</taxon>
        <taxon>Methanobacteriati</taxon>
        <taxon>Methanobacteriota</taxon>
        <taxon>environmental samples</taxon>
    </lineage>
</organism>
<dbReference type="AlphaFoldDB" id="A0A075G6M5"/>
<sequence length="367" mass="39245">MERVPMARMHIDVKMREAALRVIDSGRWVKGPEHLSFGAELASYFGAIAAAPCANGSLALVAALRLLGVGPGDEVVVPAFTFIASATCIDQVGATPIFVDVEDEHMTMCPESLAAAITNSTAAIIAVHLFGQPVDSRVFQVAKEAGIPVIEDAAQAHGAMIGDTMIGSLGGLATLSFFPSKNMTVGGDGGAILANRSDLADQVMKVIDHGREQKYRHDILSSNFRLSEIQCALGSLSLVGLEKRVQRRGEIANRLRNACEGVAGIKAPSPRARCRHGWNQFVIQSNDVSGLQAHLNQHGIDSAVHYPIPLHLQPVYRNHSQANEGEFPASERLAQSTLAIPVHPMLEEAEIIRIEAALCSWSPSQSA</sequence>
<evidence type="ECO:0000256" key="3">
    <source>
        <dbReference type="RuleBase" id="RU004508"/>
    </source>
</evidence>
<dbReference type="PANTHER" id="PTHR30244:SF36">
    <property type="entry name" value="3-OXO-GLUCOSE-6-PHOSPHATE:GLUTAMATE AMINOTRANSFERASE"/>
    <property type="match status" value="1"/>
</dbReference>
<dbReference type="Gene3D" id="3.40.640.10">
    <property type="entry name" value="Type I PLP-dependent aspartate aminotransferase-like (Major domain)"/>
    <property type="match status" value="1"/>
</dbReference>
<keyword evidence="1 3" id="KW-0663">Pyridoxal phosphate</keyword>
<dbReference type="CDD" id="cd00616">
    <property type="entry name" value="AHBA_syn"/>
    <property type="match status" value="1"/>
</dbReference>
<dbReference type="InterPro" id="IPR015424">
    <property type="entry name" value="PyrdxlP-dep_Trfase"/>
</dbReference>